<dbReference type="SMART" id="SM00282">
    <property type="entry name" value="LamG"/>
    <property type="match status" value="1"/>
</dbReference>
<keyword evidence="1" id="KW-1015">Disulfide bond</keyword>
<feature type="compositionally biased region" description="Polar residues" evidence="2">
    <location>
        <begin position="364"/>
        <end position="377"/>
    </location>
</feature>
<feature type="domain" description="Laminin G" evidence="4">
    <location>
        <begin position="1"/>
        <end position="54"/>
    </location>
</feature>
<gene>
    <name evidence="5" type="ORF">FKW44_015185</name>
</gene>
<feature type="compositionally biased region" description="Low complexity" evidence="2">
    <location>
        <begin position="516"/>
        <end position="525"/>
    </location>
</feature>
<dbReference type="Pfam" id="PF02210">
    <property type="entry name" value="Laminin_G_2"/>
    <property type="match status" value="1"/>
</dbReference>
<evidence type="ECO:0000256" key="3">
    <source>
        <dbReference type="SAM" id="Phobius"/>
    </source>
</evidence>
<accession>A0A7T8K085</accession>
<feature type="compositionally biased region" description="Polar residues" evidence="2">
    <location>
        <begin position="568"/>
        <end position="577"/>
    </location>
</feature>
<evidence type="ECO:0000313" key="6">
    <source>
        <dbReference type="Proteomes" id="UP000595437"/>
    </source>
</evidence>
<keyword evidence="3" id="KW-0812">Transmembrane</keyword>
<evidence type="ECO:0000256" key="1">
    <source>
        <dbReference type="PROSITE-ProRule" id="PRU00122"/>
    </source>
</evidence>
<dbReference type="Gene3D" id="2.60.120.200">
    <property type="match status" value="2"/>
</dbReference>
<proteinExistence type="predicted"/>
<dbReference type="InterPro" id="IPR013320">
    <property type="entry name" value="ConA-like_dom_sf"/>
</dbReference>
<sequence>MYLGGLQSEIPFLERPGQLSSDDFVGCIKSLSINGNEKNFHEDALNTSRIASTCNFNSPCSRGDECGEVGSCLPLWSRHQCSCGHEEIHASDCEESFLPFTLMEENQIDFTPTAKFQRARSLLSLYSNDLRGWSEESHFGLQSNPSHHSSLSLAFRSLQENAVILSSSDISGLSKVLIINGVLVYQSTGVGLPEINMTSGHRVNDGLWHSLKLLSDEKFTSAHKFLDRNVEKITLGFKDSEKVIAINCISISGFRGCMTNFTINQELQSPFPPASPYEHPWFKVQSPLSRKLNSGCDLNVLQSTRESQAIDIGVALVIAFFVILFTCFGCSCLAFRVRKWLNKNSVLGNKAAGQGERNNNNNNAGEESSQGVPSSLRGSGVGGNDEGSKDVMMLKSVGNKPDIIEAEDIVLHPRSTHIHDPNPSSFYDRIPEHYDLDNASSIAPSDIDVAYHYKAYRSGRKAPPFKKKGLHPLSHVTPLARLSPSSEISHNTPRILTLGDLSGKNLPPGLVDRGLSSPLSNMSRSSGKRTLTSENVARFNGAKNSSSLVNTMDLVVGSSEDPRKKVNKTPTSQTTAPSSSSSSSSDEDNDNDSFTCSEYDYDEIHHPNKEDTRPLVLTGGKQSTFSKLLGLESQSGYFRDASDEGGDDEEGMNRIFVDLLHRLGG</sequence>
<feature type="region of interest" description="Disordered" evidence="2">
    <location>
        <begin position="555"/>
        <end position="615"/>
    </location>
</feature>
<feature type="non-terminal residue" evidence="5">
    <location>
        <position position="665"/>
    </location>
</feature>
<dbReference type="InterPro" id="IPR001791">
    <property type="entry name" value="Laminin_G"/>
</dbReference>
<dbReference type="AlphaFoldDB" id="A0A7T8K085"/>
<dbReference type="CDD" id="cd00110">
    <property type="entry name" value="LamG"/>
    <property type="match status" value="1"/>
</dbReference>
<dbReference type="OrthoDB" id="6252479at2759"/>
<dbReference type="PROSITE" id="PS50025">
    <property type="entry name" value="LAM_G_DOMAIN"/>
    <property type="match status" value="2"/>
</dbReference>
<feature type="disulfide bond" evidence="1">
    <location>
        <begin position="27"/>
        <end position="54"/>
    </location>
</feature>
<feature type="region of interest" description="Disordered" evidence="2">
    <location>
        <begin position="349"/>
        <end position="390"/>
    </location>
</feature>
<dbReference type="SUPFAM" id="SSF49899">
    <property type="entry name" value="Concanavalin A-like lectins/glucanases"/>
    <property type="match status" value="1"/>
</dbReference>
<keyword evidence="3" id="KW-0472">Membrane</keyword>
<dbReference type="EMBL" id="CP045899">
    <property type="protein sequence ID" value="QQP40959.1"/>
    <property type="molecule type" value="Genomic_DNA"/>
</dbReference>
<reference evidence="6" key="1">
    <citation type="submission" date="2021-01" db="EMBL/GenBank/DDBJ databases">
        <title>Caligus Genome Assembly.</title>
        <authorList>
            <person name="Gallardo-Escarate C."/>
        </authorList>
    </citation>
    <scope>NUCLEOTIDE SEQUENCE [LARGE SCALE GENOMIC DNA]</scope>
</reference>
<feature type="domain" description="Laminin G" evidence="4">
    <location>
        <begin position="123"/>
        <end position="296"/>
    </location>
</feature>
<name>A0A7T8K085_CALRO</name>
<evidence type="ECO:0000313" key="5">
    <source>
        <dbReference type="EMBL" id="QQP40959.1"/>
    </source>
</evidence>
<dbReference type="Proteomes" id="UP000595437">
    <property type="component" value="Chromosome 10"/>
</dbReference>
<protein>
    <recommendedName>
        <fullName evidence="4">Laminin G domain-containing protein</fullName>
    </recommendedName>
</protein>
<evidence type="ECO:0000259" key="4">
    <source>
        <dbReference type="PROSITE" id="PS50025"/>
    </source>
</evidence>
<feature type="region of interest" description="Disordered" evidence="2">
    <location>
        <begin position="509"/>
        <end position="538"/>
    </location>
</feature>
<organism evidence="5 6">
    <name type="scientific">Caligus rogercresseyi</name>
    <name type="common">Sea louse</name>
    <dbReference type="NCBI Taxonomy" id="217165"/>
    <lineage>
        <taxon>Eukaryota</taxon>
        <taxon>Metazoa</taxon>
        <taxon>Ecdysozoa</taxon>
        <taxon>Arthropoda</taxon>
        <taxon>Crustacea</taxon>
        <taxon>Multicrustacea</taxon>
        <taxon>Hexanauplia</taxon>
        <taxon>Copepoda</taxon>
        <taxon>Siphonostomatoida</taxon>
        <taxon>Caligidae</taxon>
        <taxon>Caligus</taxon>
    </lineage>
</organism>
<comment type="caution">
    <text evidence="1">Lacks conserved residue(s) required for the propagation of feature annotation.</text>
</comment>
<evidence type="ECO:0000256" key="2">
    <source>
        <dbReference type="SAM" id="MobiDB-lite"/>
    </source>
</evidence>
<keyword evidence="6" id="KW-1185">Reference proteome</keyword>
<keyword evidence="3" id="KW-1133">Transmembrane helix</keyword>
<feature type="compositionally biased region" description="Basic and acidic residues" evidence="2">
    <location>
        <begin position="602"/>
        <end position="613"/>
    </location>
</feature>
<feature type="transmembrane region" description="Helical" evidence="3">
    <location>
        <begin position="312"/>
        <end position="335"/>
    </location>
</feature>